<dbReference type="InterPro" id="IPR036938">
    <property type="entry name" value="PAP2/HPO_sf"/>
</dbReference>
<dbReference type="GO" id="GO:0005789">
    <property type="term" value="C:endoplasmic reticulum membrane"/>
    <property type="evidence" value="ECO:0007669"/>
    <property type="project" value="UniProtKB-SubCell"/>
</dbReference>
<dbReference type="PANTHER" id="PTHR14969">
    <property type="entry name" value="SPHINGOSINE-1-PHOSPHATE PHOSPHOHYDROLASE"/>
    <property type="match status" value="1"/>
</dbReference>
<feature type="signal peptide" evidence="10">
    <location>
        <begin position="1"/>
        <end position="19"/>
    </location>
</feature>
<evidence type="ECO:0000256" key="6">
    <source>
        <dbReference type="ARBA" id="ARBA00023136"/>
    </source>
</evidence>
<dbReference type="PANTHER" id="PTHR14969:SF28">
    <property type="entry name" value="DIHYDROSPHINGOSINE 1-PHOSPHATE PHOSPHATASE LCB3-RELATED"/>
    <property type="match status" value="1"/>
</dbReference>
<evidence type="ECO:0000313" key="13">
    <source>
        <dbReference type="Proteomes" id="UP000256970"/>
    </source>
</evidence>
<keyword evidence="10" id="KW-0732">Signal</keyword>
<dbReference type="EMBL" id="FNXT01001291">
    <property type="protein sequence ID" value="SZX77639.1"/>
    <property type="molecule type" value="Genomic_DNA"/>
</dbReference>
<comment type="subcellular location">
    <subcellularLocation>
        <location evidence="1">Endoplasmic reticulum membrane</location>
        <topology evidence="1">Multi-pass membrane protein</topology>
    </subcellularLocation>
</comment>
<dbReference type="GO" id="GO:0042392">
    <property type="term" value="F:sphingosine-1-phosphate phosphatase activity"/>
    <property type="evidence" value="ECO:0007669"/>
    <property type="project" value="TreeGrafter"/>
</dbReference>
<name>A0A383WKE4_TETOB</name>
<organism evidence="12 13">
    <name type="scientific">Tetradesmus obliquus</name>
    <name type="common">Green alga</name>
    <name type="synonym">Acutodesmus obliquus</name>
    <dbReference type="NCBI Taxonomy" id="3088"/>
    <lineage>
        <taxon>Eukaryota</taxon>
        <taxon>Viridiplantae</taxon>
        <taxon>Chlorophyta</taxon>
        <taxon>core chlorophytes</taxon>
        <taxon>Chlorophyceae</taxon>
        <taxon>CS clade</taxon>
        <taxon>Sphaeropleales</taxon>
        <taxon>Scenedesmaceae</taxon>
        <taxon>Tetradesmus</taxon>
    </lineage>
</organism>
<keyword evidence="5 9" id="KW-1133">Transmembrane helix</keyword>
<evidence type="ECO:0000313" key="12">
    <source>
        <dbReference type="EMBL" id="SZX77639.1"/>
    </source>
</evidence>
<dbReference type="InterPro" id="IPR000326">
    <property type="entry name" value="PAP2/HPO"/>
</dbReference>
<keyword evidence="2 9" id="KW-0812">Transmembrane</keyword>
<proteinExistence type="inferred from homology"/>
<feature type="transmembrane region" description="Helical" evidence="9">
    <location>
        <begin position="196"/>
        <end position="215"/>
    </location>
</feature>
<dbReference type="Pfam" id="PF01569">
    <property type="entry name" value="PAP2"/>
    <property type="match status" value="1"/>
</dbReference>
<evidence type="ECO:0000256" key="4">
    <source>
        <dbReference type="ARBA" id="ARBA00022824"/>
    </source>
</evidence>
<feature type="domain" description="Phosphatidic acid phosphatase type 2/haloperoxidase" evidence="11">
    <location>
        <begin position="85"/>
        <end position="213"/>
    </location>
</feature>
<evidence type="ECO:0000256" key="7">
    <source>
        <dbReference type="ARBA" id="ARBA00038324"/>
    </source>
</evidence>
<accession>A0A383WKE4</accession>
<keyword evidence="6 9" id="KW-0472">Membrane</keyword>
<feature type="region of interest" description="Disordered" evidence="8">
    <location>
        <begin position="363"/>
        <end position="405"/>
    </location>
</feature>
<dbReference type="Gene3D" id="1.20.144.10">
    <property type="entry name" value="Phosphatidic acid phosphatase type 2/haloperoxidase"/>
    <property type="match status" value="1"/>
</dbReference>
<keyword evidence="4" id="KW-0256">Endoplasmic reticulum</keyword>
<comment type="similarity">
    <text evidence="7">Belongs to the type 2 lipid phosphate phosphatase family.</text>
</comment>
<evidence type="ECO:0000259" key="11">
    <source>
        <dbReference type="SMART" id="SM00014"/>
    </source>
</evidence>
<evidence type="ECO:0000256" key="5">
    <source>
        <dbReference type="ARBA" id="ARBA00022989"/>
    </source>
</evidence>
<dbReference type="AlphaFoldDB" id="A0A383WKE4"/>
<feature type="transmembrane region" description="Helical" evidence="9">
    <location>
        <begin position="253"/>
        <end position="274"/>
    </location>
</feature>
<keyword evidence="3" id="KW-0378">Hydrolase</keyword>
<feature type="transmembrane region" description="Helical" evidence="9">
    <location>
        <begin position="57"/>
        <end position="78"/>
    </location>
</feature>
<dbReference type="Proteomes" id="UP000256970">
    <property type="component" value="Unassembled WGS sequence"/>
</dbReference>
<evidence type="ECO:0000256" key="1">
    <source>
        <dbReference type="ARBA" id="ARBA00004477"/>
    </source>
</evidence>
<evidence type="ECO:0000256" key="9">
    <source>
        <dbReference type="SAM" id="Phobius"/>
    </source>
</evidence>
<dbReference type="SMART" id="SM00014">
    <property type="entry name" value="acidPPc"/>
    <property type="match status" value="1"/>
</dbReference>
<sequence>MAALAALAALVVLLNIISPLHKPIRRLTRDYLRAQIPQQLGLVAWAQQYTHPMLDQAVFFSAATVTIEFYLLLLPVLAWCGYDHLVAMLVGLMALQAIAVFGLKELLESPRPADCLKATSSSLGTITIRDYSGDIEDGLPSAHCSGSVALLFYCVEAAAAAGLVGSEAQLALQLAAAGWVGWIALGRLYLAVHSPVDLAGGCLLGYAVLQLWQLLEQPYDTWLAGSALLPLHVAAVSFIVMRCSPMASRPTAAYSYCTAWLGGWAGVTLGYRFIHPVAAAAAAPAPAPGVKLVARSVGLQQQLAALPLWMAAGIMAAKMVVGLAVVAATKVAVKEGMLLLLPRVFGLVPTCVRCLWQPPVAGVAKCSSSDSRVGGSRNSSSRGVTSSGVHSSSEESESRLTSGSSGCSLSVLRHAVDGTANDVAVTARFAAYVAVGFVVATFDAAWQPLVATYMFASSTA</sequence>
<reference evidence="12 13" key="1">
    <citation type="submission" date="2016-10" db="EMBL/GenBank/DDBJ databases">
        <authorList>
            <person name="Cai Z."/>
        </authorList>
    </citation>
    <scope>NUCLEOTIDE SEQUENCE [LARGE SCALE GENOMIC DNA]</scope>
</reference>
<feature type="chain" id="PRO_5016839076" description="Phosphatidic acid phosphatase type 2/haloperoxidase domain-containing protein" evidence="10">
    <location>
        <begin position="20"/>
        <end position="460"/>
    </location>
</feature>
<feature type="compositionally biased region" description="Low complexity" evidence="8">
    <location>
        <begin position="367"/>
        <end position="391"/>
    </location>
</feature>
<gene>
    <name evidence="12" type="ORF">BQ4739_LOCUS17990</name>
</gene>
<feature type="transmembrane region" description="Helical" evidence="9">
    <location>
        <begin position="308"/>
        <end position="333"/>
    </location>
</feature>
<dbReference type="SUPFAM" id="SSF48317">
    <property type="entry name" value="Acid phosphatase/Vanadium-dependent haloperoxidase"/>
    <property type="match status" value="1"/>
</dbReference>
<evidence type="ECO:0000256" key="2">
    <source>
        <dbReference type="ARBA" id="ARBA00022692"/>
    </source>
</evidence>
<evidence type="ECO:0000256" key="8">
    <source>
        <dbReference type="SAM" id="MobiDB-lite"/>
    </source>
</evidence>
<protein>
    <recommendedName>
        <fullName evidence="11">Phosphatidic acid phosphatase type 2/haloperoxidase domain-containing protein</fullName>
    </recommendedName>
</protein>
<evidence type="ECO:0000256" key="3">
    <source>
        <dbReference type="ARBA" id="ARBA00022801"/>
    </source>
</evidence>
<keyword evidence="13" id="KW-1185">Reference proteome</keyword>
<feature type="transmembrane region" description="Helical" evidence="9">
    <location>
        <begin position="221"/>
        <end position="241"/>
    </location>
</feature>
<feature type="transmembrane region" description="Helical" evidence="9">
    <location>
        <begin position="85"/>
        <end position="103"/>
    </location>
</feature>
<evidence type="ECO:0000256" key="10">
    <source>
        <dbReference type="SAM" id="SignalP"/>
    </source>
</evidence>
<dbReference type="STRING" id="3088.A0A383WKE4"/>